<keyword evidence="1" id="KW-1133">Transmembrane helix</keyword>
<dbReference type="EMBL" id="CP068985">
    <property type="protein sequence ID" value="QYC43162.1"/>
    <property type="molecule type" value="Genomic_DNA"/>
</dbReference>
<keyword evidence="1" id="KW-0812">Transmembrane</keyword>
<evidence type="ECO:0000313" key="3">
    <source>
        <dbReference type="Proteomes" id="UP000824681"/>
    </source>
</evidence>
<accession>A0ABX8U608</accession>
<feature type="transmembrane region" description="Helical" evidence="1">
    <location>
        <begin position="42"/>
        <end position="61"/>
    </location>
</feature>
<reference evidence="2 3" key="1">
    <citation type="journal article" date="2021" name="ACS Chem. Biol.">
        <title>Genomic-Led Discovery of a Novel Glycopeptide Antibiotic by Nonomuraea coxensis DSM 45129.</title>
        <authorList>
            <person name="Yushchuk O."/>
            <person name="Vior N.M."/>
            <person name="Andreo-Vidal A."/>
            <person name="Berini F."/>
            <person name="Ruckert C."/>
            <person name="Busche T."/>
            <person name="Binda E."/>
            <person name="Kalinowski J."/>
            <person name="Truman A.W."/>
            <person name="Marinelli F."/>
        </authorList>
    </citation>
    <scope>NUCLEOTIDE SEQUENCE [LARGE SCALE GENOMIC DNA]</scope>
    <source>
        <strain evidence="2 3">DSM 45129</strain>
    </source>
</reference>
<feature type="transmembrane region" description="Helical" evidence="1">
    <location>
        <begin position="108"/>
        <end position="130"/>
    </location>
</feature>
<gene>
    <name evidence="2" type="ORF">Nocox_27850</name>
</gene>
<evidence type="ECO:0000313" key="2">
    <source>
        <dbReference type="EMBL" id="QYC43162.1"/>
    </source>
</evidence>
<protein>
    <submittedName>
        <fullName evidence="2">Uncharacterized protein</fullName>
    </submittedName>
</protein>
<proteinExistence type="predicted"/>
<keyword evidence="1" id="KW-0472">Membrane</keyword>
<keyword evidence="3" id="KW-1185">Reference proteome</keyword>
<organism evidence="2 3">
    <name type="scientific">Nonomuraea coxensis DSM 45129</name>
    <dbReference type="NCBI Taxonomy" id="1122611"/>
    <lineage>
        <taxon>Bacteria</taxon>
        <taxon>Bacillati</taxon>
        <taxon>Actinomycetota</taxon>
        <taxon>Actinomycetes</taxon>
        <taxon>Streptosporangiales</taxon>
        <taxon>Streptosporangiaceae</taxon>
        <taxon>Nonomuraea</taxon>
    </lineage>
</organism>
<name>A0ABX8U608_9ACTN</name>
<feature type="transmembrane region" description="Helical" evidence="1">
    <location>
        <begin position="7"/>
        <end position="30"/>
    </location>
</feature>
<dbReference type="RefSeq" id="WP_157383461.1">
    <property type="nucleotide sequence ID" value="NZ_CP068985.1"/>
</dbReference>
<evidence type="ECO:0000256" key="1">
    <source>
        <dbReference type="SAM" id="Phobius"/>
    </source>
</evidence>
<dbReference type="Proteomes" id="UP000824681">
    <property type="component" value="Chromosome"/>
</dbReference>
<sequence>MSNGARHALGVVAGLLLPPVALAGLLYGIGEISFQTRSAFQFPWYAAGVLAAAAVVLALLAGSRLSPVASLLGGLAYTALGLTPLLEFSGGPRLVPQGMLPARVHEGYLALGYSGALLFAGVLLLTVSLFPSRWRAAVPEPLSVSPAYGQGTSPYLPEDATRPMYRE</sequence>
<feature type="transmembrane region" description="Helical" evidence="1">
    <location>
        <begin position="68"/>
        <end position="88"/>
    </location>
</feature>